<accession>A0A165Q0F7</accession>
<dbReference type="GO" id="GO:0003924">
    <property type="term" value="F:GTPase activity"/>
    <property type="evidence" value="ECO:0007669"/>
    <property type="project" value="InterPro"/>
</dbReference>
<dbReference type="EMBL" id="KV425886">
    <property type="protein sequence ID" value="KZW02915.1"/>
    <property type="molecule type" value="Genomic_DNA"/>
</dbReference>
<dbReference type="PANTHER" id="PTHR24070">
    <property type="entry name" value="RAS, DI-RAS, AND RHEB FAMILY MEMBERS OF SMALL GTPASE SUPERFAMILY"/>
    <property type="match status" value="1"/>
</dbReference>
<keyword evidence="5" id="KW-1185">Reference proteome</keyword>
<dbReference type="SUPFAM" id="SSF52540">
    <property type="entry name" value="P-loop containing nucleoside triphosphate hydrolases"/>
    <property type="match status" value="1"/>
</dbReference>
<reference evidence="4 5" key="1">
    <citation type="journal article" date="2016" name="Mol. Biol. Evol.">
        <title>Comparative Genomics of Early-Diverging Mushroom-Forming Fungi Provides Insights into the Origins of Lignocellulose Decay Capabilities.</title>
        <authorList>
            <person name="Nagy L.G."/>
            <person name="Riley R."/>
            <person name="Tritt A."/>
            <person name="Adam C."/>
            <person name="Daum C."/>
            <person name="Floudas D."/>
            <person name="Sun H."/>
            <person name="Yadav J.S."/>
            <person name="Pangilinan J."/>
            <person name="Larsson K.H."/>
            <person name="Matsuura K."/>
            <person name="Barry K."/>
            <person name="Labutti K."/>
            <person name="Kuo R."/>
            <person name="Ohm R.A."/>
            <person name="Bhattacharya S.S."/>
            <person name="Shirouzu T."/>
            <person name="Yoshinaga Y."/>
            <person name="Martin F.M."/>
            <person name="Grigoriev I.V."/>
            <person name="Hibbett D.S."/>
        </authorList>
    </citation>
    <scope>NUCLEOTIDE SEQUENCE [LARGE SCALE GENOMIC DNA]</scope>
    <source>
        <strain evidence="4 5">HHB12029</strain>
    </source>
</reference>
<dbReference type="AlphaFoldDB" id="A0A165Q0F7"/>
<evidence type="ECO:0000256" key="3">
    <source>
        <dbReference type="ARBA" id="ARBA00023134"/>
    </source>
</evidence>
<keyword evidence="2" id="KW-0547">Nucleotide-binding</keyword>
<gene>
    <name evidence="4" type="ORF">EXIGLDRAFT_731003</name>
</gene>
<dbReference type="FunFam" id="3.40.50.300:FF:001423">
    <property type="entry name" value="Ras family GTPase"/>
    <property type="match status" value="1"/>
</dbReference>
<dbReference type="PROSITE" id="PS51421">
    <property type="entry name" value="RAS"/>
    <property type="match status" value="1"/>
</dbReference>
<dbReference type="SMART" id="SM00174">
    <property type="entry name" value="RHO"/>
    <property type="match status" value="1"/>
</dbReference>
<dbReference type="OrthoDB" id="5976022at2759"/>
<dbReference type="SMART" id="SM00173">
    <property type="entry name" value="RAS"/>
    <property type="match status" value="1"/>
</dbReference>
<dbReference type="CDD" id="cd00876">
    <property type="entry name" value="Ras"/>
    <property type="match status" value="1"/>
</dbReference>
<dbReference type="NCBIfam" id="TIGR00231">
    <property type="entry name" value="small_GTP"/>
    <property type="match status" value="1"/>
</dbReference>
<comment type="subcellular location">
    <subcellularLocation>
        <location evidence="1">Cell membrane</location>
        <topology evidence="1">Lipid-anchor</topology>
        <orientation evidence="1">Cytoplasmic side</orientation>
    </subcellularLocation>
</comment>
<dbReference type="PRINTS" id="PR00449">
    <property type="entry name" value="RASTRNSFRMNG"/>
</dbReference>
<dbReference type="GO" id="GO:0005525">
    <property type="term" value="F:GTP binding"/>
    <property type="evidence" value="ECO:0007669"/>
    <property type="project" value="UniProtKB-KW"/>
</dbReference>
<dbReference type="PROSITE" id="PS51419">
    <property type="entry name" value="RAB"/>
    <property type="match status" value="1"/>
</dbReference>
<dbReference type="InterPro" id="IPR020849">
    <property type="entry name" value="Small_GTPase_Ras-type"/>
</dbReference>
<dbReference type="InterPro" id="IPR027417">
    <property type="entry name" value="P-loop_NTPase"/>
</dbReference>
<sequence>MRHFNVAVLGAGGVGKSALTIRYFRDDFVSSYDPTIEEIYHKTIVIDGEVCTLEVMDSAGTEQFTTISEQYITSARGFLLVFSLAQEASLQEVRKLRDQIYRIKGPQAQSRVPIVVVGTKSDLTDEREVRRSTIARLSAEWNLPFYETSAKRNHNVEATFNDLFRQMYTRYPAVTRGRDRDRGSCVIM</sequence>
<dbReference type="InterPro" id="IPR005225">
    <property type="entry name" value="Small_GTP-bd"/>
</dbReference>
<keyword evidence="3" id="KW-0342">GTP-binding</keyword>
<dbReference type="InterPro" id="IPR001806">
    <property type="entry name" value="Small_GTPase"/>
</dbReference>
<dbReference type="Proteomes" id="UP000077266">
    <property type="component" value="Unassembled WGS sequence"/>
</dbReference>
<dbReference type="GO" id="GO:0007165">
    <property type="term" value="P:signal transduction"/>
    <property type="evidence" value="ECO:0007669"/>
    <property type="project" value="InterPro"/>
</dbReference>
<organism evidence="4 5">
    <name type="scientific">Exidia glandulosa HHB12029</name>
    <dbReference type="NCBI Taxonomy" id="1314781"/>
    <lineage>
        <taxon>Eukaryota</taxon>
        <taxon>Fungi</taxon>
        <taxon>Dikarya</taxon>
        <taxon>Basidiomycota</taxon>
        <taxon>Agaricomycotina</taxon>
        <taxon>Agaricomycetes</taxon>
        <taxon>Auriculariales</taxon>
        <taxon>Exidiaceae</taxon>
        <taxon>Exidia</taxon>
    </lineage>
</organism>
<dbReference type="Gene3D" id="3.40.50.300">
    <property type="entry name" value="P-loop containing nucleotide triphosphate hydrolases"/>
    <property type="match status" value="1"/>
</dbReference>
<protein>
    <submittedName>
        <fullName evidence="4">Rap 1A</fullName>
    </submittedName>
</protein>
<dbReference type="InParanoid" id="A0A165Q0F7"/>
<evidence type="ECO:0000313" key="4">
    <source>
        <dbReference type="EMBL" id="KZW02915.1"/>
    </source>
</evidence>
<evidence type="ECO:0000313" key="5">
    <source>
        <dbReference type="Proteomes" id="UP000077266"/>
    </source>
</evidence>
<evidence type="ECO:0000256" key="1">
    <source>
        <dbReference type="ARBA" id="ARBA00004342"/>
    </source>
</evidence>
<dbReference type="SMART" id="SM00175">
    <property type="entry name" value="RAB"/>
    <property type="match status" value="1"/>
</dbReference>
<evidence type="ECO:0000256" key="2">
    <source>
        <dbReference type="ARBA" id="ARBA00022741"/>
    </source>
</evidence>
<dbReference type="GO" id="GO:0005886">
    <property type="term" value="C:plasma membrane"/>
    <property type="evidence" value="ECO:0007669"/>
    <property type="project" value="UniProtKB-SubCell"/>
</dbReference>
<dbReference type="STRING" id="1314781.A0A165Q0F7"/>
<name>A0A165Q0F7_EXIGL</name>
<dbReference type="Pfam" id="PF00071">
    <property type="entry name" value="Ras"/>
    <property type="match status" value="1"/>
</dbReference>
<proteinExistence type="predicted"/>